<protein>
    <submittedName>
        <fullName evidence="1">Uncharacterized protein</fullName>
    </submittedName>
</protein>
<sequence>MNWRIGLALIFLLILLFAVLNMAMYVIPPIHNAGPVFQNVPSADAIGQISENTLYPIPDDWRTMQIGEDVSIYPNGMQYDVSGNVVYPFVTPMKI</sequence>
<name>A0A6C0KP14_9ZZZZ</name>
<proteinExistence type="predicted"/>
<reference evidence="1" key="1">
    <citation type="journal article" date="2020" name="Nature">
        <title>Giant virus diversity and host interactions through global metagenomics.</title>
        <authorList>
            <person name="Schulz F."/>
            <person name="Roux S."/>
            <person name="Paez-Espino D."/>
            <person name="Jungbluth S."/>
            <person name="Walsh D.A."/>
            <person name="Denef V.J."/>
            <person name="McMahon K.D."/>
            <person name="Konstantinidis K.T."/>
            <person name="Eloe-Fadrosh E.A."/>
            <person name="Kyrpides N.C."/>
            <person name="Woyke T."/>
        </authorList>
    </citation>
    <scope>NUCLEOTIDE SEQUENCE</scope>
    <source>
        <strain evidence="1">GVMAG-S-3300013006-138</strain>
    </source>
</reference>
<dbReference type="EMBL" id="MN740933">
    <property type="protein sequence ID" value="QHU18477.1"/>
    <property type="molecule type" value="Genomic_DNA"/>
</dbReference>
<evidence type="ECO:0000313" key="1">
    <source>
        <dbReference type="EMBL" id="QHU18477.1"/>
    </source>
</evidence>
<dbReference type="AlphaFoldDB" id="A0A6C0KP14"/>
<organism evidence="1">
    <name type="scientific">viral metagenome</name>
    <dbReference type="NCBI Taxonomy" id="1070528"/>
    <lineage>
        <taxon>unclassified sequences</taxon>
        <taxon>metagenomes</taxon>
        <taxon>organismal metagenomes</taxon>
    </lineage>
</organism>
<accession>A0A6C0KP14</accession>